<dbReference type="Gene3D" id="3.40.190.10">
    <property type="entry name" value="Periplasmic binding protein-like II"/>
    <property type="match status" value="1"/>
</dbReference>
<protein>
    <recommendedName>
        <fullName evidence="2">Molybdate ABC transporter substrate-binding protein</fullName>
    </recommendedName>
</protein>
<reference evidence="1" key="1">
    <citation type="journal article" date="2015" name="Nature">
        <title>Complex archaea that bridge the gap between prokaryotes and eukaryotes.</title>
        <authorList>
            <person name="Spang A."/>
            <person name="Saw J.H."/>
            <person name="Jorgensen S.L."/>
            <person name="Zaremba-Niedzwiedzka K."/>
            <person name="Martijn J."/>
            <person name="Lind A.E."/>
            <person name="van Eijk R."/>
            <person name="Schleper C."/>
            <person name="Guy L."/>
            <person name="Ettema T.J."/>
        </authorList>
    </citation>
    <scope>NUCLEOTIDE SEQUENCE</scope>
</reference>
<evidence type="ECO:0000313" key="1">
    <source>
        <dbReference type="EMBL" id="KKK90123.1"/>
    </source>
</evidence>
<dbReference type="SUPFAM" id="SSF53850">
    <property type="entry name" value="Periplasmic binding protein-like II"/>
    <property type="match status" value="1"/>
</dbReference>
<dbReference type="Pfam" id="PF13531">
    <property type="entry name" value="SBP_bac_11"/>
    <property type="match status" value="1"/>
</dbReference>
<organism evidence="1">
    <name type="scientific">marine sediment metagenome</name>
    <dbReference type="NCBI Taxonomy" id="412755"/>
    <lineage>
        <taxon>unclassified sequences</taxon>
        <taxon>metagenomes</taxon>
        <taxon>ecological metagenomes</taxon>
    </lineage>
</organism>
<accession>A0A0F8Z8Q1</accession>
<feature type="non-terminal residue" evidence="1">
    <location>
        <position position="164"/>
    </location>
</feature>
<dbReference type="PANTHER" id="PTHR30632">
    <property type="entry name" value="MOLYBDATE-BINDING PERIPLASMIC PROTEIN"/>
    <property type="match status" value="1"/>
</dbReference>
<proteinExistence type="predicted"/>
<dbReference type="GO" id="GO:0030973">
    <property type="term" value="F:molybdate ion binding"/>
    <property type="evidence" value="ECO:0007669"/>
    <property type="project" value="TreeGrafter"/>
</dbReference>
<dbReference type="GO" id="GO:0015689">
    <property type="term" value="P:molybdate ion transport"/>
    <property type="evidence" value="ECO:0007669"/>
    <property type="project" value="TreeGrafter"/>
</dbReference>
<sequence length="164" mass="17535">MTIESKMLIGSLLLVAGLVGGLVWLSLPDSVEAGEPLVFYCAAGMRPAVEAVVKEYQKAYGVSVQMQYGGSGTLLGNIEVSRMGDLYLAADVGYVEIARRKGLTAESLPLARMQPVMVVRQGRTDIKTLDDLTRKDVRVALGNPGAAAIGRAAKQVLEKIGKWK</sequence>
<dbReference type="PANTHER" id="PTHR30632:SF0">
    <property type="entry name" value="SULFATE-BINDING PROTEIN"/>
    <property type="match status" value="1"/>
</dbReference>
<gene>
    <name evidence="1" type="ORF">LCGC14_2726250</name>
</gene>
<name>A0A0F8Z8Q1_9ZZZZ</name>
<dbReference type="InterPro" id="IPR050682">
    <property type="entry name" value="ModA/WtpA"/>
</dbReference>
<dbReference type="AlphaFoldDB" id="A0A0F8Z8Q1"/>
<comment type="caution">
    <text evidence="1">The sequence shown here is derived from an EMBL/GenBank/DDBJ whole genome shotgun (WGS) entry which is preliminary data.</text>
</comment>
<dbReference type="EMBL" id="LAZR01049232">
    <property type="protein sequence ID" value="KKK90123.1"/>
    <property type="molecule type" value="Genomic_DNA"/>
</dbReference>
<evidence type="ECO:0008006" key="2">
    <source>
        <dbReference type="Google" id="ProtNLM"/>
    </source>
</evidence>